<dbReference type="RefSeq" id="WP_048258217.1">
    <property type="nucleotide sequence ID" value="NZ_AODU01000002.1"/>
</dbReference>
<evidence type="ECO:0000313" key="2">
    <source>
        <dbReference type="Proteomes" id="UP000234468"/>
    </source>
</evidence>
<organism evidence="1 2">
    <name type="scientific">Pectobacterium peruviense</name>
    <dbReference type="NCBI Taxonomy" id="2066479"/>
    <lineage>
        <taxon>Bacteria</taxon>
        <taxon>Pseudomonadati</taxon>
        <taxon>Pseudomonadota</taxon>
        <taxon>Gammaproteobacteria</taxon>
        <taxon>Enterobacterales</taxon>
        <taxon>Pectobacteriaceae</taxon>
        <taxon>Pectobacterium</taxon>
    </lineage>
</organism>
<accession>A0ABX4S6H6</accession>
<evidence type="ECO:0000313" key="1">
    <source>
        <dbReference type="EMBL" id="PKX85661.1"/>
    </source>
</evidence>
<protein>
    <submittedName>
        <fullName evidence="1">Uncharacterized protein</fullName>
    </submittedName>
</protein>
<gene>
    <name evidence="1" type="ORF">A0G03_14480</name>
</gene>
<dbReference type="EMBL" id="LXFV01000015">
    <property type="protein sequence ID" value="PKX85661.1"/>
    <property type="molecule type" value="Genomic_DNA"/>
</dbReference>
<keyword evidence="2" id="KW-1185">Reference proteome</keyword>
<proteinExistence type="predicted"/>
<dbReference type="Proteomes" id="UP000234468">
    <property type="component" value="Unassembled WGS sequence"/>
</dbReference>
<name>A0ABX4S6H6_9GAMM</name>
<sequence length="229" mass="26418">MQLSEYLKYKMESDKVLATHLGDITKKLKSNSISLTTDLYSGMERTSWYSSCLFEKYNDVCQELQYEDSRMVSAIKEVFKRDDVILDMVKTHIDNLMKDFDENKQKTIAKAILGVTSEFSTNRAIKESISYALAKFISTTLNFNASLRKTINQTSYWAITVTAFYGKVQKAAMSARHLRDINPTLYALFYSQKLEMLYFLIEPILSPYTPINSKSEEEIINLINGIIRQ</sequence>
<reference evidence="1 2" key="1">
    <citation type="submission" date="2016-04" db="EMBL/GenBank/DDBJ databases">
        <title>New species of Pectobacterium.</title>
        <authorList>
            <person name="Waleron M."/>
            <person name="Misztak A.E."/>
            <person name="Waleron K."/>
        </authorList>
    </citation>
    <scope>NUCLEOTIDE SEQUENCE [LARGE SCALE GENOMIC DNA]</scope>
    <source>
        <strain evidence="1 2">IFB5232</strain>
    </source>
</reference>
<comment type="caution">
    <text evidence="1">The sequence shown here is derived from an EMBL/GenBank/DDBJ whole genome shotgun (WGS) entry which is preliminary data.</text>
</comment>